<dbReference type="GO" id="GO:0005506">
    <property type="term" value="F:iron ion binding"/>
    <property type="evidence" value="ECO:0007669"/>
    <property type="project" value="InterPro"/>
</dbReference>
<keyword evidence="7" id="KW-0472">Membrane</keyword>
<dbReference type="PROSITE" id="PS00086">
    <property type="entry name" value="CYTOCHROME_P450"/>
    <property type="match status" value="1"/>
</dbReference>
<dbReference type="Gene3D" id="1.10.630.10">
    <property type="entry name" value="Cytochrome P450"/>
    <property type="match status" value="2"/>
</dbReference>
<dbReference type="Pfam" id="PF00067">
    <property type="entry name" value="p450"/>
    <property type="match status" value="2"/>
</dbReference>
<dbReference type="GO" id="GO:0016705">
    <property type="term" value="F:oxidoreductase activity, acting on paired donors, with incorporation or reduction of molecular oxygen"/>
    <property type="evidence" value="ECO:0007669"/>
    <property type="project" value="InterPro"/>
</dbReference>
<keyword evidence="4 6" id="KW-0408">Iron</keyword>
<name>A0A9N9DQS6_9GLOM</name>
<dbReference type="SUPFAM" id="SSF48264">
    <property type="entry name" value="Cytochrome P450"/>
    <property type="match status" value="1"/>
</dbReference>
<dbReference type="PANTHER" id="PTHR24303">
    <property type="entry name" value="HEME-BINDING MONOOXYGENASE FAMILY"/>
    <property type="match status" value="1"/>
</dbReference>
<dbReference type="AlphaFoldDB" id="A0A9N9DQS6"/>
<proteinExistence type="inferred from homology"/>
<evidence type="ECO:0000313" key="8">
    <source>
        <dbReference type="EMBL" id="CAG8649022.1"/>
    </source>
</evidence>
<comment type="caution">
    <text evidence="8">The sequence shown here is derived from an EMBL/GenBank/DDBJ whole genome shotgun (WGS) entry which is preliminary data.</text>
</comment>
<gene>
    <name evidence="8" type="ORF">ALEPTO_LOCUS9949</name>
</gene>
<sequence length="358" mass="41558">MTSLIKTLTSFGITGWLAFLAIAILFYILIFYYKYFTRENPLPGPFPLPVVGSLYQNPGHFAKWIQDLHKKYGDMFEIWIGSQRQIWLNNAELIAKTTLTSLNTAFIIRYSHDSGLEEWGDTTGIGFNRVPWSWRYNRRLVNDAVNSLSFLKEFTGMMQRGFGELETYWKEIGLDKPQDIQLWVNRFISDMLYITTTGKNVKFMAKHFNSLSTDKKVELSTTMRLHSTAPIMFRTNNERTEVGGFSWKPDTQFGVNFQSVHHSSDLWKDADKFIPERHLLSDKDLKRKFYPFGGGLHICPGRLFGTALLKTLVVVFFRKYNVELENPNTPIRTSHDFTLHSHDAIVRLSPRITTNKKM</sequence>
<dbReference type="InterPro" id="IPR017972">
    <property type="entry name" value="Cyt_P450_CS"/>
</dbReference>
<evidence type="ECO:0000256" key="5">
    <source>
        <dbReference type="ARBA" id="ARBA00023033"/>
    </source>
</evidence>
<keyword evidence="7" id="KW-0812">Transmembrane</keyword>
<evidence type="ECO:0000256" key="2">
    <source>
        <dbReference type="ARBA" id="ARBA00022723"/>
    </source>
</evidence>
<keyword evidence="5 6" id="KW-0503">Monooxygenase</keyword>
<dbReference type="OrthoDB" id="1470350at2759"/>
<accession>A0A9N9DQS6</accession>
<reference evidence="8" key="1">
    <citation type="submission" date="2021-06" db="EMBL/GenBank/DDBJ databases">
        <authorList>
            <person name="Kallberg Y."/>
            <person name="Tangrot J."/>
            <person name="Rosling A."/>
        </authorList>
    </citation>
    <scope>NUCLEOTIDE SEQUENCE</scope>
    <source>
        <strain evidence="8">FL130A</strain>
    </source>
</reference>
<dbReference type="CDD" id="cd00302">
    <property type="entry name" value="cytochrome_P450"/>
    <property type="match status" value="1"/>
</dbReference>
<protein>
    <submittedName>
        <fullName evidence="8">5937_t:CDS:1</fullName>
    </submittedName>
</protein>
<organism evidence="8 9">
    <name type="scientific">Ambispora leptoticha</name>
    <dbReference type="NCBI Taxonomy" id="144679"/>
    <lineage>
        <taxon>Eukaryota</taxon>
        <taxon>Fungi</taxon>
        <taxon>Fungi incertae sedis</taxon>
        <taxon>Mucoromycota</taxon>
        <taxon>Glomeromycotina</taxon>
        <taxon>Glomeromycetes</taxon>
        <taxon>Archaeosporales</taxon>
        <taxon>Ambisporaceae</taxon>
        <taxon>Ambispora</taxon>
    </lineage>
</organism>
<evidence type="ECO:0000256" key="7">
    <source>
        <dbReference type="SAM" id="Phobius"/>
    </source>
</evidence>
<dbReference type="InterPro" id="IPR001128">
    <property type="entry name" value="Cyt_P450"/>
</dbReference>
<dbReference type="EMBL" id="CAJVPS010009301">
    <property type="protein sequence ID" value="CAG8649022.1"/>
    <property type="molecule type" value="Genomic_DNA"/>
</dbReference>
<keyword evidence="9" id="KW-1185">Reference proteome</keyword>
<keyword evidence="6" id="KW-0349">Heme</keyword>
<keyword evidence="2 6" id="KW-0479">Metal-binding</keyword>
<dbReference type="InterPro" id="IPR036396">
    <property type="entry name" value="Cyt_P450_sf"/>
</dbReference>
<feature type="transmembrane region" description="Helical" evidence="7">
    <location>
        <begin position="13"/>
        <end position="33"/>
    </location>
</feature>
<dbReference type="Proteomes" id="UP000789508">
    <property type="component" value="Unassembled WGS sequence"/>
</dbReference>
<dbReference type="PANTHER" id="PTHR24303:SF31">
    <property type="entry name" value="CYTOCHROME P450 307A1-RELATED"/>
    <property type="match status" value="1"/>
</dbReference>
<keyword evidence="7" id="KW-1133">Transmembrane helix</keyword>
<evidence type="ECO:0000256" key="3">
    <source>
        <dbReference type="ARBA" id="ARBA00023002"/>
    </source>
</evidence>
<evidence type="ECO:0000313" key="9">
    <source>
        <dbReference type="Proteomes" id="UP000789508"/>
    </source>
</evidence>
<comment type="cofactor">
    <cofactor evidence="1">
        <name>heme</name>
        <dbReference type="ChEBI" id="CHEBI:30413"/>
    </cofactor>
</comment>
<evidence type="ECO:0000256" key="6">
    <source>
        <dbReference type="RuleBase" id="RU000461"/>
    </source>
</evidence>
<evidence type="ECO:0000256" key="1">
    <source>
        <dbReference type="ARBA" id="ARBA00001971"/>
    </source>
</evidence>
<keyword evidence="3 6" id="KW-0560">Oxidoreductase</keyword>
<evidence type="ECO:0000256" key="4">
    <source>
        <dbReference type="ARBA" id="ARBA00023004"/>
    </source>
</evidence>
<comment type="similarity">
    <text evidence="6">Belongs to the cytochrome P450 family.</text>
</comment>
<dbReference type="GO" id="GO:0004497">
    <property type="term" value="F:monooxygenase activity"/>
    <property type="evidence" value="ECO:0007669"/>
    <property type="project" value="UniProtKB-KW"/>
</dbReference>
<dbReference type="GO" id="GO:0020037">
    <property type="term" value="F:heme binding"/>
    <property type="evidence" value="ECO:0007669"/>
    <property type="project" value="InterPro"/>
</dbReference>